<organism evidence="2 3">
    <name type="scientific">Teladorsagia circumcincta</name>
    <name type="common">Brown stomach worm</name>
    <name type="synonym">Ostertagia circumcincta</name>
    <dbReference type="NCBI Taxonomy" id="45464"/>
    <lineage>
        <taxon>Eukaryota</taxon>
        <taxon>Metazoa</taxon>
        <taxon>Ecdysozoa</taxon>
        <taxon>Nematoda</taxon>
        <taxon>Chromadorea</taxon>
        <taxon>Rhabditida</taxon>
        <taxon>Rhabditina</taxon>
        <taxon>Rhabditomorpha</taxon>
        <taxon>Strongyloidea</taxon>
        <taxon>Trichostrongylidae</taxon>
        <taxon>Teladorsagia</taxon>
    </lineage>
</organism>
<protein>
    <submittedName>
        <fullName evidence="2">Uncharacterized protein</fullName>
    </submittedName>
</protein>
<feature type="transmembrane region" description="Helical" evidence="1">
    <location>
        <begin position="116"/>
        <end position="136"/>
    </location>
</feature>
<dbReference type="AlphaFoldDB" id="A0A2G9UDN0"/>
<gene>
    <name evidence="2" type="ORF">TELCIR_09881</name>
</gene>
<evidence type="ECO:0000256" key="1">
    <source>
        <dbReference type="SAM" id="Phobius"/>
    </source>
</evidence>
<evidence type="ECO:0000313" key="3">
    <source>
        <dbReference type="Proteomes" id="UP000230423"/>
    </source>
</evidence>
<accession>A0A2G9UDN0</accession>
<dbReference type="EMBL" id="KZ347148">
    <property type="protein sequence ID" value="PIO68337.1"/>
    <property type="molecule type" value="Genomic_DNA"/>
</dbReference>
<feature type="transmembrane region" description="Helical" evidence="1">
    <location>
        <begin position="86"/>
        <end position="104"/>
    </location>
</feature>
<keyword evidence="1" id="KW-0472">Membrane</keyword>
<sequence>MFTDRNSKCIAKRKLSGHHLGIGLGVPHLLRHVLSPSGTQENSLVHVGTFVLSFLAFYPYAKDFCCLCRCVGYAVQRRFFKGHRDLILTFIILYIYMSVVMVEFLDISVGVYCPQYLLGIPLLFPNINFPLLLYLMHSYLIQIHKKMPLIIYE</sequence>
<proteinExistence type="predicted"/>
<keyword evidence="3" id="KW-1185">Reference proteome</keyword>
<dbReference type="Proteomes" id="UP000230423">
    <property type="component" value="Unassembled WGS sequence"/>
</dbReference>
<evidence type="ECO:0000313" key="2">
    <source>
        <dbReference type="EMBL" id="PIO68337.1"/>
    </source>
</evidence>
<feature type="non-terminal residue" evidence="2">
    <location>
        <position position="153"/>
    </location>
</feature>
<dbReference type="OrthoDB" id="5821563at2759"/>
<keyword evidence="1" id="KW-1133">Transmembrane helix</keyword>
<keyword evidence="1" id="KW-0812">Transmembrane</keyword>
<name>A0A2G9UDN0_TELCI</name>
<reference evidence="2 3" key="1">
    <citation type="submission" date="2015-09" db="EMBL/GenBank/DDBJ databases">
        <title>Draft genome of the parasitic nematode Teladorsagia circumcincta isolate WARC Sus (inbred).</title>
        <authorList>
            <person name="Mitreva M."/>
        </authorList>
    </citation>
    <scope>NUCLEOTIDE SEQUENCE [LARGE SCALE GENOMIC DNA]</scope>
    <source>
        <strain evidence="2 3">S</strain>
    </source>
</reference>